<comment type="function">
    <text evidence="1">DNA polymerase III is a complex, multichain enzyme responsible for most of the replicative synthesis in bacteria. The epsilon subunit contain the editing function and is a proofreading 3'-5' exonuclease.</text>
</comment>
<dbReference type="InterPro" id="IPR012337">
    <property type="entry name" value="RNaseH-like_sf"/>
</dbReference>
<sequence>MKFIAIDFETANEARSSACALGLSLVENGQIVDSKYWLIRPEPLYVTAYNQGIHGISEDMLLNQPTFADIWPDIVDYFRDNTILAHNAAFDVGVLTALLTKYSIELPKMQYACSMRLAKGLWREYYYSLKYLAYRHKIDFIHHHAGEDARACALLTLKMIEKSGVSTIEDLCQTAQLRLRQIEQFGKSISGGKSAKTLTANNTDFDVEHPFYQKEIIFTGTLEGLLRRDAQQFVLDIGGKIGDGVTKNTNFLVVGRHDFNRYGDGFKSSKLKKAESLIDAGQDLEILGEEDFIEMIQVR</sequence>
<dbReference type="Pfam" id="PF00533">
    <property type="entry name" value="BRCT"/>
    <property type="match status" value="1"/>
</dbReference>
<name>A0A7U4E439_RUNSL</name>
<feature type="domain" description="BRCT" evidence="3">
    <location>
        <begin position="206"/>
        <end position="299"/>
    </location>
</feature>
<evidence type="ECO:0000256" key="2">
    <source>
        <dbReference type="ARBA" id="ARBA00026073"/>
    </source>
</evidence>
<dbReference type="FunFam" id="3.30.420.10:FF:000045">
    <property type="entry name" value="3'-5' exonuclease DinG"/>
    <property type="match status" value="1"/>
</dbReference>
<dbReference type="Proteomes" id="UP000000493">
    <property type="component" value="Chromosome"/>
</dbReference>
<protein>
    <submittedName>
        <fullName evidence="4">Exonuclease RNase T and DNA polymerase III</fullName>
    </submittedName>
</protein>
<keyword evidence="4" id="KW-0378">Hydrolase</keyword>
<dbReference type="CDD" id="cd06130">
    <property type="entry name" value="DNA_pol_III_epsilon_like"/>
    <property type="match status" value="1"/>
</dbReference>
<dbReference type="SUPFAM" id="SSF52113">
    <property type="entry name" value="BRCT domain"/>
    <property type="match status" value="1"/>
</dbReference>
<dbReference type="AlphaFoldDB" id="A0A7U4E439"/>
<dbReference type="KEGG" id="rsi:Runsl_0301"/>
<dbReference type="RefSeq" id="WP_013926078.1">
    <property type="nucleotide sequence ID" value="NC_015703.1"/>
</dbReference>
<dbReference type="GO" id="GO:0008408">
    <property type="term" value="F:3'-5' exonuclease activity"/>
    <property type="evidence" value="ECO:0007669"/>
    <property type="project" value="TreeGrafter"/>
</dbReference>
<proteinExistence type="predicted"/>
<evidence type="ECO:0000313" key="4">
    <source>
        <dbReference type="EMBL" id="AEI46753.1"/>
    </source>
</evidence>
<dbReference type="InterPro" id="IPR036420">
    <property type="entry name" value="BRCT_dom_sf"/>
</dbReference>
<comment type="subunit">
    <text evidence="2">DNA polymerase III contains a core (composed of alpha, epsilon and theta chains) that associates with a tau subunit. This core dimerizes to form the POLIII' complex. PolIII' associates with the gamma complex (composed of gamma, delta, delta', psi and chi chains) and with the beta chain to form the complete DNA polymerase III complex.</text>
</comment>
<dbReference type="Pfam" id="PF00929">
    <property type="entry name" value="RNase_T"/>
    <property type="match status" value="1"/>
</dbReference>
<dbReference type="InterPro" id="IPR036397">
    <property type="entry name" value="RNaseH_sf"/>
</dbReference>
<dbReference type="InterPro" id="IPR013520">
    <property type="entry name" value="Ribonucl_H"/>
</dbReference>
<keyword evidence="4" id="KW-0269">Exonuclease</keyword>
<keyword evidence="4" id="KW-0540">Nuclease</keyword>
<evidence type="ECO:0000256" key="1">
    <source>
        <dbReference type="ARBA" id="ARBA00025483"/>
    </source>
</evidence>
<evidence type="ECO:0000313" key="5">
    <source>
        <dbReference type="Proteomes" id="UP000000493"/>
    </source>
</evidence>
<dbReference type="EMBL" id="CP002859">
    <property type="protein sequence ID" value="AEI46753.1"/>
    <property type="molecule type" value="Genomic_DNA"/>
</dbReference>
<organism evidence="4 5">
    <name type="scientific">Runella slithyformis (strain ATCC 29530 / DSM 19594 / LMG 11500 / NCIMB 11436 / LSU 4)</name>
    <dbReference type="NCBI Taxonomy" id="761193"/>
    <lineage>
        <taxon>Bacteria</taxon>
        <taxon>Pseudomonadati</taxon>
        <taxon>Bacteroidota</taxon>
        <taxon>Cytophagia</taxon>
        <taxon>Cytophagales</taxon>
        <taxon>Spirosomataceae</taxon>
        <taxon>Runella</taxon>
    </lineage>
</organism>
<accession>A0A7U4E439</accession>
<dbReference type="GO" id="GO:0006259">
    <property type="term" value="P:DNA metabolic process"/>
    <property type="evidence" value="ECO:0007669"/>
    <property type="project" value="UniProtKB-ARBA"/>
</dbReference>
<dbReference type="InterPro" id="IPR001357">
    <property type="entry name" value="BRCT_dom"/>
</dbReference>
<dbReference type="PROSITE" id="PS50172">
    <property type="entry name" value="BRCT"/>
    <property type="match status" value="1"/>
</dbReference>
<dbReference type="PANTHER" id="PTHR30231:SF42">
    <property type="entry name" value="EXONUCLEASE"/>
    <property type="match status" value="1"/>
</dbReference>
<dbReference type="PANTHER" id="PTHR30231">
    <property type="entry name" value="DNA POLYMERASE III SUBUNIT EPSILON"/>
    <property type="match status" value="1"/>
</dbReference>
<dbReference type="SUPFAM" id="SSF53098">
    <property type="entry name" value="Ribonuclease H-like"/>
    <property type="match status" value="1"/>
</dbReference>
<reference evidence="4 5" key="2">
    <citation type="journal article" date="2012" name="Stand. Genomic Sci.">
        <title>Complete genome sequence of the aquatic bacterium Runella slithyformis type strain (LSU 4(T)).</title>
        <authorList>
            <person name="Copeland A."/>
            <person name="Zhang X."/>
            <person name="Misra M."/>
            <person name="Lapidus A."/>
            <person name="Nolan M."/>
            <person name="Lucas S."/>
            <person name="Deshpande S."/>
            <person name="Cheng J.F."/>
            <person name="Tapia R."/>
            <person name="Goodwin L.A."/>
            <person name="Pitluck S."/>
            <person name="Liolios K."/>
            <person name="Pagani I."/>
            <person name="Ivanova N."/>
            <person name="Mikhailova N."/>
            <person name="Pati A."/>
            <person name="Chen A."/>
            <person name="Palaniappan K."/>
            <person name="Land M."/>
            <person name="Hauser L."/>
            <person name="Pan C."/>
            <person name="Jeffries C.D."/>
            <person name="Detter J.C."/>
            <person name="Brambilla E.M."/>
            <person name="Rohde M."/>
            <person name="Djao O.D."/>
            <person name="Goker M."/>
            <person name="Sikorski J."/>
            <person name="Tindall B.J."/>
            <person name="Woyke T."/>
            <person name="Bristow J."/>
            <person name="Eisen J.A."/>
            <person name="Markowitz V."/>
            <person name="Hugenholtz P."/>
            <person name="Kyrpides N.C."/>
            <person name="Klenk H.P."/>
            <person name="Mavromatis K."/>
        </authorList>
    </citation>
    <scope>NUCLEOTIDE SEQUENCE [LARGE SCALE GENOMIC DNA]</scope>
    <source>
        <strain evidence="5">ATCC 29530 / DSM 19594 / LMG 11500 / NCIMB 11436 / LSU 4</strain>
    </source>
</reference>
<dbReference type="Gene3D" id="3.30.420.10">
    <property type="entry name" value="Ribonuclease H-like superfamily/Ribonuclease H"/>
    <property type="match status" value="1"/>
</dbReference>
<reference evidence="5" key="1">
    <citation type="submission" date="2011-06" db="EMBL/GenBank/DDBJ databases">
        <title>The complete genome of chromosome of Runella slithyformis DSM 19594.</title>
        <authorList>
            <consortium name="US DOE Joint Genome Institute (JGI-PGF)"/>
            <person name="Lucas S."/>
            <person name="Han J."/>
            <person name="Lapidus A."/>
            <person name="Bruce D."/>
            <person name="Goodwin L."/>
            <person name="Pitluck S."/>
            <person name="Peters L."/>
            <person name="Kyrpides N."/>
            <person name="Mavromatis K."/>
            <person name="Ivanova N."/>
            <person name="Ovchinnikova G."/>
            <person name="Zhang X."/>
            <person name="Misra M."/>
            <person name="Detter J.C."/>
            <person name="Tapia R."/>
            <person name="Han C."/>
            <person name="Land M."/>
            <person name="Hauser L."/>
            <person name="Markowitz V."/>
            <person name="Cheng J.-F."/>
            <person name="Hugenholtz P."/>
            <person name="Woyke T."/>
            <person name="Wu D."/>
            <person name="Tindall B."/>
            <person name="Faehrich R."/>
            <person name="Brambilla E."/>
            <person name="Klenk H.-P."/>
            <person name="Eisen J.A."/>
        </authorList>
    </citation>
    <scope>NUCLEOTIDE SEQUENCE [LARGE SCALE GENOMIC DNA]</scope>
    <source>
        <strain evidence="5">ATCC 29530 / DSM 19594 / LMG 11500 / NCIMB 11436 / LSU 4</strain>
    </source>
</reference>
<dbReference type="GO" id="GO:0003676">
    <property type="term" value="F:nucleic acid binding"/>
    <property type="evidence" value="ECO:0007669"/>
    <property type="project" value="InterPro"/>
</dbReference>
<gene>
    <name evidence="4" type="ordered locus">Runsl_0301</name>
</gene>
<keyword evidence="5" id="KW-1185">Reference proteome</keyword>
<evidence type="ECO:0000259" key="3">
    <source>
        <dbReference type="PROSITE" id="PS50172"/>
    </source>
</evidence>
<dbReference type="Gene3D" id="3.40.50.10190">
    <property type="entry name" value="BRCT domain"/>
    <property type="match status" value="1"/>
</dbReference>
<dbReference type="SMART" id="SM00479">
    <property type="entry name" value="EXOIII"/>
    <property type="match status" value="1"/>
</dbReference>
<dbReference type="GO" id="GO:0005829">
    <property type="term" value="C:cytosol"/>
    <property type="evidence" value="ECO:0007669"/>
    <property type="project" value="TreeGrafter"/>
</dbReference>
<dbReference type="CDD" id="cd17748">
    <property type="entry name" value="BRCT_DNA_ligase_like"/>
    <property type="match status" value="1"/>
</dbReference>